<name>A0A9Q1CTK0_HOLLE</name>
<dbReference type="Gene3D" id="1.10.10.60">
    <property type="entry name" value="Homeodomain-like"/>
    <property type="match status" value="2"/>
</dbReference>
<evidence type="ECO:0000256" key="2">
    <source>
        <dbReference type="ARBA" id="ARBA00023242"/>
    </source>
</evidence>
<sequence length="434" mass="49575">MVRNYKRKTDRGRWDAETMKLAVECVRRKEMGVKTAAKVFNLPKTTLHRKARQDPNNAIEVPLGRRSILGADIEEELCKVVKTLTSRGLALASKDLQELAYEVAERKGLSHNFNPEKKRAGRFWLEGFLKRHPEISVKKAERLARKPAMDRDNSTAGSHVDMIREVLDEYTGSLKRPVEDKSETRIKVEDDNSIITISVDEEQQQEEDESVIRMSVELPNITEDAEELPEEKYSDVLRRAGRKEKNEDSKKQKSRTKDYKRKTDRASWDVEVMKLAVYCVREKDMGVKRAAKVFNLPKSTLRRKARQDPNNAIEVPLGRRSILGADMEEELCRLVKALESRGLRLGSVDLQELAYQLAEHKGLSHSFNQGKKRAGREWLRGFLKRHPDISVILAKGVTRACVDGLNHSTVRGYSGMVEKVLVEQTDLFNPAEDA</sequence>
<dbReference type="AlphaFoldDB" id="A0A9Q1CTK0"/>
<keyword evidence="2" id="KW-0539">Nucleus</keyword>
<dbReference type="Pfam" id="PF05225">
    <property type="entry name" value="HTH_psq"/>
    <property type="match status" value="2"/>
</dbReference>
<feature type="domain" description="HTH CENPB-type" evidence="4">
    <location>
        <begin position="61"/>
        <end position="138"/>
    </location>
</feature>
<evidence type="ECO:0000256" key="3">
    <source>
        <dbReference type="SAM" id="MobiDB-lite"/>
    </source>
</evidence>
<dbReference type="Proteomes" id="UP001152320">
    <property type="component" value="Chromosome 1"/>
</dbReference>
<organism evidence="5 6">
    <name type="scientific">Holothuria leucospilota</name>
    <name type="common">Black long sea cucumber</name>
    <name type="synonym">Mertensiothuria leucospilota</name>
    <dbReference type="NCBI Taxonomy" id="206669"/>
    <lineage>
        <taxon>Eukaryota</taxon>
        <taxon>Metazoa</taxon>
        <taxon>Echinodermata</taxon>
        <taxon>Eleutherozoa</taxon>
        <taxon>Echinozoa</taxon>
        <taxon>Holothuroidea</taxon>
        <taxon>Aspidochirotacea</taxon>
        <taxon>Aspidochirotida</taxon>
        <taxon>Holothuriidae</taxon>
        <taxon>Holothuria</taxon>
    </lineage>
</organism>
<dbReference type="InterPro" id="IPR007889">
    <property type="entry name" value="HTH_Psq"/>
</dbReference>
<evidence type="ECO:0000313" key="5">
    <source>
        <dbReference type="EMBL" id="KAJ8051161.1"/>
    </source>
</evidence>
<feature type="domain" description="HTH CENPB-type" evidence="4">
    <location>
        <begin position="315"/>
        <end position="392"/>
    </location>
</feature>
<evidence type="ECO:0000256" key="1">
    <source>
        <dbReference type="ARBA" id="ARBA00023125"/>
    </source>
</evidence>
<dbReference type="EMBL" id="JAIZAY010000001">
    <property type="protein sequence ID" value="KAJ8051161.1"/>
    <property type="molecule type" value="Genomic_DNA"/>
</dbReference>
<dbReference type="Pfam" id="PF03221">
    <property type="entry name" value="HTH_Tnp_Tc5"/>
    <property type="match status" value="2"/>
</dbReference>
<reference evidence="5" key="1">
    <citation type="submission" date="2021-10" db="EMBL/GenBank/DDBJ databases">
        <title>Tropical sea cucumber genome reveals ecological adaptation and Cuvierian tubules defense mechanism.</title>
        <authorList>
            <person name="Chen T."/>
        </authorList>
    </citation>
    <scope>NUCLEOTIDE SEQUENCE</scope>
    <source>
        <strain evidence="5">Nanhai2018</strain>
        <tissue evidence="5">Muscle</tissue>
    </source>
</reference>
<feature type="region of interest" description="Disordered" evidence="3">
    <location>
        <begin position="222"/>
        <end position="262"/>
    </location>
</feature>
<dbReference type="SUPFAM" id="SSF46689">
    <property type="entry name" value="Homeodomain-like"/>
    <property type="match status" value="2"/>
</dbReference>
<evidence type="ECO:0000313" key="6">
    <source>
        <dbReference type="Proteomes" id="UP001152320"/>
    </source>
</evidence>
<proteinExistence type="predicted"/>
<keyword evidence="6" id="KW-1185">Reference proteome</keyword>
<accession>A0A9Q1CTK0</accession>
<evidence type="ECO:0000259" key="4">
    <source>
        <dbReference type="PROSITE" id="PS51253"/>
    </source>
</evidence>
<dbReference type="OrthoDB" id="6115549at2759"/>
<feature type="compositionally biased region" description="Basic and acidic residues" evidence="3">
    <location>
        <begin position="230"/>
        <end position="257"/>
    </location>
</feature>
<keyword evidence="1" id="KW-0238">DNA-binding</keyword>
<protein>
    <recommendedName>
        <fullName evidence="4">HTH CENPB-type domain-containing protein</fullName>
    </recommendedName>
</protein>
<dbReference type="GO" id="GO:0003677">
    <property type="term" value="F:DNA binding"/>
    <property type="evidence" value="ECO:0007669"/>
    <property type="project" value="UniProtKB-KW"/>
</dbReference>
<dbReference type="SMART" id="SM00674">
    <property type="entry name" value="CENPB"/>
    <property type="match status" value="2"/>
</dbReference>
<dbReference type="PROSITE" id="PS51253">
    <property type="entry name" value="HTH_CENPB"/>
    <property type="match status" value="2"/>
</dbReference>
<dbReference type="InterPro" id="IPR009057">
    <property type="entry name" value="Homeodomain-like_sf"/>
</dbReference>
<gene>
    <name evidence="5" type="ORF">HOLleu_04625</name>
</gene>
<dbReference type="InterPro" id="IPR006600">
    <property type="entry name" value="HTH_CenpB_DNA-bd_dom"/>
</dbReference>
<comment type="caution">
    <text evidence="5">The sequence shown here is derived from an EMBL/GenBank/DDBJ whole genome shotgun (WGS) entry which is preliminary data.</text>
</comment>